<dbReference type="SUPFAM" id="SSF52518">
    <property type="entry name" value="Thiamin diphosphate-binding fold (THDP-binding)"/>
    <property type="match status" value="2"/>
</dbReference>
<dbReference type="EMBL" id="GG692395">
    <property type="protein sequence ID" value="EER35493.1"/>
    <property type="molecule type" value="Genomic_DNA"/>
</dbReference>
<dbReference type="PIRSF" id="PIRSF036565">
    <property type="entry name" value="Pyruvt_ip_decrb"/>
    <property type="match status" value="1"/>
</dbReference>
<dbReference type="OrthoDB" id="3970464at2759"/>
<evidence type="ECO:0000256" key="5">
    <source>
        <dbReference type="ARBA" id="ARBA00022842"/>
    </source>
</evidence>
<evidence type="ECO:0000259" key="10">
    <source>
        <dbReference type="Pfam" id="PF02775"/>
    </source>
</evidence>
<comment type="similarity">
    <text evidence="2">Belongs to the TPP enzyme family.</text>
</comment>
<dbReference type="InterPro" id="IPR012000">
    <property type="entry name" value="Thiamin_PyroP_enz_cen_dom"/>
</dbReference>
<dbReference type="CDD" id="cd02005">
    <property type="entry name" value="TPP_PDC_IPDC"/>
    <property type="match status" value="1"/>
</dbReference>
<dbReference type="Pfam" id="PF00205">
    <property type="entry name" value="TPP_enzyme_M"/>
    <property type="match status" value="1"/>
</dbReference>
<keyword evidence="3 8" id="KW-0479">Metal-binding</keyword>
<evidence type="ECO:0000313" key="11">
    <source>
        <dbReference type="EMBL" id="EER35493.1"/>
    </source>
</evidence>
<dbReference type="SUPFAM" id="SSF52467">
    <property type="entry name" value="DHS-like NAD/FAD-binding domain"/>
    <property type="match status" value="1"/>
</dbReference>
<evidence type="ECO:0000256" key="3">
    <source>
        <dbReference type="ARBA" id="ARBA00022723"/>
    </source>
</evidence>
<feature type="domain" description="Thiamine pyrophosphate enzyme central" evidence="9">
    <location>
        <begin position="91"/>
        <end position="144"/>
    </location>
</feature>
<dbReference type="GO" id="GO:0005634">
    <property type="term" value="C:nucleus"/>
    <property type="evidence" value="ECO:0007669"/>
    <property type="project" value="TreeGrafter"/>
</dbReference>
<evidence type="ECO:0000256" key="1">
    <source>
        <dbReference type="ARBA" id="ARBA00001964"/>
    </source>
</evidence>
<dbReference type="KEGG" id="ctp:CTRG_00232"/>
<protein>
    <submittedName>
        <fullName evidence="11">Pyruvate decarboxylase</fullName>
    </submittedName>
</protein>
<evidence type="ECO:0000256" key="4">
    <source>
        <dbReference type="ARBA" id="ARBA00022793"/>
    </source>
</evidence>
<dbReference type="GO" id="GO:0005829">
    <property type="term" value="C:cytosol"/>
    <property type="evidence" value="ECO:0007669"/>
    <property type="project" value="TreeGrafter"/>
</dbReference>
<keyword evidence="11" id="KW-0670">Pyruvate</keyword>
<comment type="cofactor">
    <cofactor evidence="1">
        <name>thiamine diphosphate</name>
        <dbReference type="ChEBI" id="CHEBI:58937"/>
    </cofactor>
</comment>
<evidence type="ECO:0000256" key="6">
    <source>
        <dbReference type="ARBA" id="ARBA00023052"/>
    </source>
</evidence>
<dbReference type="InterPro" id="IPR029061">
    <property type="entry name" value="THDP-binding"/>
</dbReference>
<dbReference type="STRING" id="294747.C5M2E3"/>
<evidence type="ECO:0000313" key="12">
    <source>
        <dbReference type="Proteomes" id="UP000002037"/>
    </source>
</evidence>
<dbReference type="AlphaFoldDB" id="C5M2E3"/>
<dbReference type="Pfam" id="PF02775">
    <property type="entry name" value="TPP_enzyme_C"/>
    <property type="match status" value="1"/>
</dbReference>
<dbReference type="InterPro" id="IPR029035">
    <property type="entry name" value="DHS-like_NAD/FAD-binding_dom"/>
</dbReference>
<dbReference type="PANTHER" id="PTHR43452">
    <property type="entry name" value="PYRUVATE DECARBOXYLASE"/>
    <property type="match status" value="1"/>
</dbReference>
<evidence type="ECO:0000256" key="2">
    <source>
        <dbReference type="ARBA" id="ARBA00007812"/>
    </source>
</evidence>
<dbReference type="InterPro" id="IPR011766">
    <property type="entry name" value="TPP_enzyme_TPP-bd"/>
</dbReference>
<gene>
    <name evidence="11" type="ORF">CTRG_00232</name>
</gene>
<dbReference type="GO" id="GO:0004737">
    <property type="term" value="F:pyruvate decarboxylase activity"/>
    <property type="evidence" value="ECO:0007669"/>
    <property type="project" value="TreeGrafter"/>
</dbReference>
<keyword evidence="12" id="KW-1185">Reference proteome</keyword>
<keyword evidence="5 8" id="KW-0460">Magnesium</keyword>
<dbReference type="InterPro" id="IPR047214">
    <property type="entry name" value="TPP_PDC_IPDC"/>
</dbReference>
<dbReference type="Proteomes" id="UP000002037">
    <property type="component" value="Unassembled WGS sequence"/>
</dbReference>
<name>C5M2E3_CANTT</name>
<keyword evidence="7" id="KW-0456">Lyase</keyword>
<dbReference type="GO" id="GO:0000287">
    <property type="term" value="F:magnesium ion binding"/>
    <property type="evidence" value="ECO:0007669"/>
    <property type="project" value="InterPro"/>
</dbReference>
<sequence>MILHHTLGNGDFTVFHKMSESICQTTAFLNDISTACDEIDRCLKVAYTNQRPVYIAIPSNMVDMKVTSTRLEKPIDLSVVPNDEASQKEVIDRVLTMISKAKSPVILVDACASRHNCKDEVQQLVEITQFPVFVTPMGKGTIDEGGIGGEDITDPGIFTKLDTKLSSGSNVASRYGGVYIGSLSKPEVKNTVENADLVLSCGALLSDFNTGSFSYSLGTKNIVEFHSDHTKVRRAIYPGTKMKEAMQALNSKVSSVIRKNYTVQEVPKLKLANTPAPSGTPLTQIWFWTRVSSWFKESDVIITETGTAAHGILETRFPNNVVGISQILWGSIGFSVGAALGASMAAKEMSSNKRVILFVGDGSLQLTIQEISTMIKNKVNPYIFVLNNGGYTIEKLIHGIDAQYNNIQPWNHLQILPLFGATNYQAERITTVGETNELFDDPSFATNDKIRLIEVMFNPLDAPIALVKQAHFAAEVNKGK</sequence>
<dbReference type="RefSeq" id="XP_002545451.1">
    <property type="nucleotide sequence ID" value="XM_002545405.1"/>
</dbReference>
<organism evidence="11 12">
    <name type="scientific">Candida tropicalis (strain ATCC MYA-3404 / T1)</name>
    <name type="common">Yeast</name>
    <dbReference type="NCBI Taxonomy" id="294747"/>
    <lineage>
        <taxon>Eukaryota</taxon>
        <taxon>Fungi</taxon>
        <taxon>Dikarya</taxon>
        <taxon>Ascomycota</taxon>
        <taxon>Saccharomycotina</taxon>
        <taxon>Pichiomycetes</taxon>
        <taxon>Debaryomycetaceae</taxon>
        <taxon>Candida/Lodderomyces clade</taxon>
        <taxon>Candida</taxon>
    </lineage>
</organism>
<feature type="binding site" evidence="8">
    <location>
        <position position="361"/>
    </location>
    <ligand>
        <name>Mg(2+)</name>
        <dbReference type="ChEBI" id="CHEBI:18420"/>
    </ligand>
</feature>
<feature type="domain" description="Thiamine pyrophosphate enzyme TPP-binding" evidence="10">
    <location>
        <begin position="311"/>
        <end position="439"/>
    </location>
</feature>
<evidence type="ECO:0000256" key="7">
    <source>
        <dbReference type="ARBA" id="ARBA00023239"/>
    </source>
</evidence>
<feature type="binding site" evidence="8">
    <location>
        <position position="388"/>
    </location>
    <ligand>
        <name>Mg(2+)</name>
        <dbReference type="ChEBI" id="CHEBI:18420"/>
    </ligand>
</feature>
<dbReference type="GO" id="GO:0030976">
    <property type="term" value="F:thiamine pyrophosphate binding"/>
    <property type="evidence" value="ECO:0007669"/>
    <property type="project" value="InterPro"/>
</dbReference>
<keyword evidence="4" id="KW-0210">Decarboxylase</keyword>
<proteinExistence type="inferred from homology"/>
<dbReference type="Gene3D" id="3.40.50.1220">
    <property type="entry name" value="TPP-binding domain"/>
    <property type="match status" value="1"/>
</dbReference>
<dbReference type="VEuPathDB" id="FungiDB:CTRG_00232"/>
<keyword evidence="6" id="KW-0786">Thiamine pyrophosphate</keyword>
<dbReference type="Gene3D" id="3.40.50.970">
    <property type="match status" value="2"/>
</dbReference>
<dbReference type="FunFam" id="3.40.50.970:FF:000024">
    <property type="entry name" value="Pyruvate decarboxylase isozyme"/>
    <property type="match status" value="1"/>
</dbReference>
<dbReference type="FunFam" id="3.40.50.1220:FF:000018">
    <property type="entry name" value="Pyruvate decarboxylase isozyme"/>
    <property type="match status" value="1"/>
</dbReference>
<feature type="binding site" evidence="8">
    <location>
        <position position="390"/>
    </location>
    <ligand>
        <name>Mg(2+)</name>
        <dbReference type="ChEBI" id="CHEBI:18420"/>
    </ligand>
</feature>
<evidence type="ECO:0000256" key="8">
    <source>
        <dbReference type="PIRSR" id="PIRSR036565-2"/>
    </source>
</evidence>
<evidence type="ECO:0000259" key="9">
    <source>
        <dbReference type="Pfam" id="PF00205"/>
    </source>
</evidence>
<comment type="cofactor">
    <cofactor evidence="8">
        <name>Mg(2+)</name>
        <dbReference type="ChEBI" id="CHEBI:18420"/>
    </cofactor>
    <text evidence="8">Binds 1 Mg(2+) per subunit.</text>
</comment>
<reference evidence="11 12" key="1">
    <citation type="journal article" date="2009" name="Nature">
        <title>Evolution of pathogenicity and sexual reproduction in eight Candida genomes.</title>
        <authorList>
            <person name="Butler G."/>
            <person name="Rasmussen M.D."/>
            <person name="Lin M.F."/>
            <person name="Santos M.A."/>
            <person name="Sakthikumar S."/>
            <person name="Munro C.A."/>
            <person name="Rheinbay E."/>
            <person name="Grabherr M."/>
            <person name="Forche A."/>
            <person name="Reedy J.L."/>
            <person name="Agrafioti I."/>
            <person name="Arnaud M.B."/>
            <person name="Bates S."/>
            <person name="Brown A.J."/>
            <person name="Brunke S."/>
            <person name="Costanzo M.C."/>
            <person name="Fitzpatrick D.A."/>
            <person name="de Groot P.W."/>
            <person name="Harris D."/>
            <person name="Hoyer L.L."/>
            <person name="Hube B."/>
            <person name="Klis F.M."/>
            <person name="Kodira C."/>
            <person name="Lennard N."/>
            <person name="Logue M.E."/>
            <person name="Martin R."/>
            <person name="Neiman A.M."/>
            <person name="Nikolaou E."/>
            <person name="Quail M.A."/>
            <person name="Quinn J."/>
            <person name="Santos M.C."/>
            <person name="Schmitzberger F.F."/>
            <person name="Sherlock G."/>
            <person name="Shah P."/>
            <person name="Silverstein K.A."/>
            <person name="Skrzypek M.S."/>
            <person name="Soll D."/>
            <person name="Staggs R."/>
            <person name="Stansfield I."/>
            <person name="Stumpf M.P."/>
            <person name="Sudbery P.E."/>
            <person name="Srikantha T."/>
            <person name="Zeng Q."/>
            <person name="Berman J."/>
            <person name="Berriman M."/>
            <person name="Heitman J."/>
            <person name="Gow N.A."/>
            <person name="Lorenz M.C."/>
            <person name="Birren B.W."/>
            <person name="Kellis M."/>
            <person name="Cuomo C.A."/>
        </authorList>
    </citation>
    <scope>NUCLEOTIDE SEQUENCE [LARGE SCALE GENOMIC DNA]</scope>
    <source>
        <strain evidence="12">ATCC MYA-3404 / T1</strain>
    </source>
</reference>
<dbReference type="GO" id="GO:0000949">
    <property type="term" value="P:aromatic amino acid family catabolic process to alcohol via Ehrlich pathway"/>
    <property type="evidence" value="ECO:0007669"/>
    <property type="project" value="TreeGrafter"/>
</dbReference>
<accession>C5M2E3</accession>
<dbReference type="InterPro" id="IPR012110">
    <property type="entry name" value="PDC/IPDC-like"/>
</dbReference>
<dbReference type="PANTHER" id="PTHR43452:SF30">
    <property type="entry name" value="PYRUVATE DECARBOXYLASE ISOZYME 1-RELATED"/>
    <property type="match status" value="1"/>
</dbReference>
<dbReference type="HOGENOM" id="CLU_013748_0_1_1"/>
<dbReference type="eggNOG" id="KOG1184">
    <property type="taxonomic scope" value="Eukaryota"/>
</dbReference>
<dbReference type="GeneID" id="8298282"/>